<dbReference type="GO" id="GO:0005743">
    <property type="term" value="C:mitochondrial inner membrane"/>
    <property type="evidence" value="ECO:0007669"/>
    <property type="project" value="UniProtKB-SubCell"/>
</dbReference>
<keyword evidence="4" id="KW-0813">Transport</keyword>
<dbReference type="InterPro" id="IPR020546">
    <property type="entry name" value="ATP_synth_F1_dsu/esu_N"/>
</dbReference>
<dbReference type="GO" id="GO:0045259">
    <property type="term" value="C:proton-transporting ATP synthase complex"/>
    <property type="evidence" value="ECO:0007669"/>
    <property type="project" value="UniProtKB-KW"/>
</dbReference>
<gene>
    <name evidence="17" type="ORF">M413DRAFT_8556</name>
</gene>
<keyword evidence="5" id="KW-0375">Hydrogen ion transport</keyword>
<evidence type="ECO:0000256" key="4">
    <source>
        <dbReference type="ARBA" id="ARBA00022448"/>
    </source>
</evidence>
<keyword evidence="10" id="KW-0472">Membrane</keyword>
<keyword evidence="9" id="KW-0496">Mitochondrion</keyword>
<comment type="subcellular location">
    <subcellularLocation>
        <location evidence="1">Mitochondrion inner membrane</location>
    </subcellularLocation>
</comment>
<name>A0A0C3CME5_HEBCY</name>
<sequence length="1098" mass="123699">MSSLRLISAAARRATSFSLARRGYADISDKLHLSLALPHKTIFNSQEVVQVNIPAESGDMGILSNHVPSIEPLRPGVVEIIESNGTQKFFVSSGFATVHPNNKLTINVVEGAPLEDFSIELMRTWKAVRSNLQEALKTAAGTGSDADKLEARIEADVYEAIQYALANKKSVRRSQYWSRVYALVLSSKRLAKFEQEPLHLPHMRHATKWNDKALLKDEPFYSAFLEIRGRLHPTDKRFFGDLVEKLKKLKFGTKAVQSWVDLAFVRLSPPHGAEKEPRVSVDHAILHCFVEFYWRLAQNEDMALRSLNRARRARGLDDLHPSHIPMVKPGPTTRQMTRPAPLHKEPHRGPTLNEAKVETRAARAHNLLNEGATASKSTVKERTTNNQHSFQVKLEKVELSLPSTLDINFIKSSPQLAASVPKKRAANTVQDNRATKRQAMNQEPPSNNVVLTCHDEPVRKKRGRPPKVTRAEDWRTANPISRMASHNQVGVKQEPIEPSLGRSLLSDSTQSQGTPILHKKPDLPTEQEDFDPIMEWEDLETYSHAGKRTTQMDLYPRAHEQSNYLSAKPPTESRPPLPNGAFPHAWAQSRQEVCEVFDWFRSYQGGVYHVDDFVKGYLLSGFPSSWDRFEHGGKLIISHGGGRAESVHSSNGQKASLPASDQLAQDKSVRALFNNYYNNRPLVLLIDDKYALFPYDISQKDMTYAVLGLYTIAHAWGKSLGLDFFLHPIIESTSRIPTCKQRFRSSCKGERWWTDGYNPELTKMLIVPYRLPPKLPEKQLSWEKTKEVVSKLVKHWLKASKVTISQPLMLFREAIIVLIVDDFRADLNGSFGAAQPVHGLFIRTPPRDAKELCDQTLPITFKNYEIDPMSEIVKAPTASYIHESGRGLLRTFSFPNGRGQIHHIQSATPSGRVGADFIFREYQTDGISGRLKFRRWPMRAYVGGDANTVPFSEAPGSVLKAREMIQRRIEQALGKSAQFNEVLRWGHILDISISLKMCSSSAAYMDRQKMAFHSDNEIGLGPLVAGLSLGAPALMHFRLHHRYDPEREKRGIHLTIVLRHGDVLVMDGAAVQEYYEHTVVPNGFRFAATARQIGVGHS</sequence>
<dbReference type="HAMAP" id="MF_00530">
    <property type="entry name" value="ATP_synth_epsil_bac"/>
    <property type="match status" value="1"/>
</dbReference>
<feature type="region of interest" description="Disordered" evidence="14">
    <location>
        <begin position="564"/>
        <end position="583"/>
    </location>
</feature>
<reference evidence="17 18" key="1">
    <citation type="submission" date="2014-04" db="EMBL/GenBank/DDBJ databases">
        <authorList>
            <consortium name="DOE Joint Genome Institute"/>
            <person name="Kuo A."/>
            <person name="Gay G."/>
            <person name="Dore J."/>
            <person name="Kohler A."/>
            <person name="Nagy L.G."/>
            <person name="Floudas D."/>
            <person name="Copeland A."/>
            <person name="Barry K.W."/>
            <person name="Cichocki N."/>
            <person name="Veneault-Fourrey C."/>
            <person name="LaButti K."/>
            <person name="Lindquist E.A."/>
            <person name="Lipzen A."/>
            <person name="Lundell T."/>
            <person name="Morin E."/>
            <person name="Murat C."/>
            <person name="Sun H."/>
            <person name="Tunlid A."/>
            <person name="Henrissat B."/>
            <person name="Grigoriev I.V."/>
            <person name="Hibbett D.S."/>
            <person name="Martin F."/>
            <person name="Nordberg H.P."/>
            <person name="Cantor M.N."/>
            <person name="Hua S.X."/>
        </authorList>
    </citation>
    <scope>NUCLEOTIDE SEQUENCE [LARGE SCALE GENOMIC DNA]</scope>
    <source>
        <strain evidence="18">h7</strain>
    </source>
</reference>
<dbReference type="InterPro" id="IPR037151">
    <property type="entry name" value="AlkB-like_sf"/>
</dbReference>
<organism evidence="17 18">
    <name type="scientific">Hebeloma cylindrosporum</name>
    <dbReference type="NCBI Taxonomy" id="76867"/>
    <lineage>
        <taxon>Eukaryota</taxon>
        <taxon>Fungi</taxon>
        <taxon>Dikarya</taxon>
        <taxon>Basidiomycota</taxon>
        <taxon>Agaricomycotina</taxon>
        <taxon>Agaricomycetes</taxon>
        <taxon>Agaricomycetidae</taxon>
        <taxon>Agaricales</taxon>
        <taxon>Agaricineae</taxon>
        <taxon>Hymenogastraceae</taxon>
        <taxon>Hebeloma</taxon>
    </lineage>
</organism>
<protein>
    <recommendedName>
        <fullName evidence="3">ATP synthase subunit delta, mitochondrial</fullName>
    </recommendedName>
    <alternativeName>
        <fullName evidence="13">F-ATPase delta subunit</fullName>
    </alternativeName>
</protein>
<keyword evidence="8" id="KW-0406">Ion transport</keyword>
<feature type="domain" description="ATP synthase F1 complex delta/epsilon subunit N-terminal" evidence="15">
    <location>
        <begin position="31"/>
        <end position="106"/>
    </location>
</feature>
<evidence type="ECO:0000256" key="11">
    <source>
        <dbReference type="ARBA" id="ARBA00023196"/>
    </source>
</evidence>
<evidence type="ECO:0000313" key="18">
    <source>
        <dbReference type="Proteomes" id="UP000053424"/>
    </source>
</evidence>
<feature type="region of interest" description="Disordered" evidence="14">
    <location>
        <begin position="501"/>
        <end position="527"/>
    </location>
</feature>
<dbReference type="InterPro" id="IPR027450">
    <property type="entry name" value="AlkB-like"/>
</dbReference>
<evidence type="ECO:0000256" key="6">
    <source>
        <dbReference type="ARBA" id="ARBA00022792"/>
    </source>
</evidence>
<dbReference type="AlphaFoldDB" id="A0A0C3CME5"/>
<accession>A0A0C3CME5</accession>
<evidence type="ECO:0000256" key="5">
    <source>
        <dbReference type="ARBA" id="ARBA00022781"/>
    </source>
</evidence>
<dbReference type="Gene3D" id="2.60.15.10">
    <property type="entry name" value="F0F1 ATP synthase delta/epsilon subunit, N-terminal"/>
    <property type="match status" value="1"/>
</dbReference>
<dbReference type="GO" id="GO:0046933">
    <property type="term" value="F:proton-transporting ATP synthase activity, rotational mechanism"/>
    <property type="evidence" value="ECO:0007669"/>
    <property type="project" value="InterPro"/>
</dbReference>
<keyword evidence="6" id="KW-0999">Mitochondrion inner membrane</keyword>
<dbReference type="InterPro" id="IPR036771">
    <property type="entry name" value="ATPsynth_dsu/esu_N"/>
</dbReference>
<feature type="domain" description="Alpha-ketoglutarate-dependent dioxygenase AlkB-like" evidence="16">
    <location>
        <begin position="1004"/>
        <end position="1081"/>
    </location>
</feature>
<evidence type="ECO:0000256" key="12">
    <source>
        <dbReference type="ARBA" id="ARBA00023310"/>
    </source>
</evidence>
<evidence type="ECO:0000259" key="16">
    <source>
        <dbReference type="Pfam" id="PF13532"/>
    </source>
</evidence>
<feature type="compositionally biased region" description="Polar residues" evidence="14">
    <location>
        <begin position="505"/>
        <end position="514"/>
    </location>
</feature>
<dbReference type="PANTHER" id="PTHR13822">
    <property type="entry name" value="ATP SYNTHASE DELTA/EPSILON CHAIN"/>
    <property type="match status" value="1"/>
</dbReference>
<evidence type="ECO:0000256" key="14">
    <source>
        <dbReference type="SAM" id="MobiDB-lite"/>
    </source>
</evidence>
<evidence type="ECO:0000313" key="17">
    <source>
        <dbReference type="EMBL" id="KIM45294.1"/>
    </source>
</evidence>
<comment type="similarity">
    <text evidence="2">Belongs to the ATPase epsilon chain family.</text>
</comment>
<proteinExistence type="inferred from homology"/>
<dbReference type="Proteomes" id="UP000053424">
    <property type="component" value="Unassembled WGS sequence"/>
</dbReference>
<dbReference type="CDD" id="cd12152">
    <property type="entry name" value="F1-ATPase_delta"/>
    <property type="match status" value="1"/>
</dbReference>
<dbReference type="PANTHER" id="PTHR13822:SF7">
    <property type="entry name" value="ATP SYNTHASE SUBUNIT DELTA, MITOCHONDRIAL"/>
    <property type="match status" value="1"/>
</dbReference>
<keyword evidence="11" id="KW-0139">CF(1)</keyword>
<dbReference type="SUPFAM" id="SSF51344">
    <property type="entry name" value="Epsilon subunit of F1F0-ATP synthase N-terminal domain"/>
    <property type="match status" value="1"/>
</dbReference>
<evidence type="ECO:0000256" key="2">
    <source>
        <dbReference type="ARBA" id="ARBA00005712"/>
    </source>
</evidence>
<dbReference type="EMBL" id="KN831772">
    <property type="protein sequence ID" value="KIM45294.1"/>
    <property type="molecule type" value="Genomic_DNA"/>
</dbReference>
<dbReference type="FunFam" id="2.60.15.10:FF:000003">
    <property type="entry name" value="ATP synthase subunit delta, mitochondrial"/>
    <property type="match status" value="1"/>
</dbReference>
<dbReference type="Pfam" id="PF02823">
    <property type="entry name" value="ATP-synt_DE_N"/>
    <property type="match status" value="1"/>
</dbReference>
<keyword evidence="12" id="KW-0066">ATP synthesis</keyword>
<dbReference type="HOGENOM" id="CLU_291521_0_0_1"/>
<evidence type="ECO:0000259" key="15">
    <source>
        <dbReference type="Pfam" id="PF02823"/>
    </source>
</evidence>
<evidence type="ECO:0000256" key="13">
    <source>
        <dbReference type="ARBA" id="ARBA00031669"/>
    </source>
</evidence>
<evidence type="ECO:0000256" key="9">
    <source>
        <dbReference type="ARBA" id="ARBA00023128"/>
    </source>
</evidence>
<evidence type="ECO:0000256" key="1">
    <source>
        <dbReference type="ARBA" id="ARBA00004273"/>
    </source>
</evidence>
<evidence type="ECO:0000256" key="3">
    <source>
        <dbReference type="ARBA" id="ARBA00016960"/>
    </source>
</evidence>
<dbReference type="SUPFAM" id="SSF51197">
    <property type="entry name" value="Clavaminate synthase-like"/>
    <property type="match status" value="1"/>
</dbReference>
<evidence type="ECO:0000256" key="7">
    <source>
        <dbReference type="ARBA" id="ARBA00022946"/>
    </source>
</evidence>
<evidence type="ECO:0000256" key="10">
    <source>
        <dbReference type="ARBA" id="ARBA00023136"/>
    </source>
</evidence>
<feature type="region of interest" description="Disordered" evidence="14">
    <location>
        <begin position="319"/>
        <end position="350"/>
    </location>
</feature>
<keyword evidence="18" id="KW-1185">Reference proteome</keyword>
<dbReference type="Pfam" id="PF13532">
    <property type="entry name" value="2OG-FeII_Oxy_2"/>
    <property type="match status" value="1"/>
</dbReference>
<reference evidence="18" key="2">
    <citation type="submission" date="2015-01" db="EMBL/GenBank/DDBJ databases">
        <title>Evolutionary Origins and Diversification of the Mycorrhizal Mutualists.</title>
        <authorList>
            <consortium name="DOE Joint Genome Institute"/>
            <consortium name="Mycorrhizal Genomics Consortium"/>
            <person name="Kohler A."/>
            <person name="Kuo A."/>
            <person name="Nagy L.G."/>
            <person name="Floudas D."/>
            <person name="Copeland A."/>
            <person name="Barry K.W."/>
            <person name="Cichocki N."/>
            <person name="Veneault-Fourrey C."/>
            <person name="LaButti K."/>
            <person name="Lindquist E.A."/>
            <person name="Lipzen A."/>
            <person name="Lundell T."/>
            <person name="Morin E."/>
            <person name="Murat C."/>
            <person name="Riley R."/>
            <person name="Ohm R."/>
            <person name="Sun H."/>
            <person name="Tunlid A."/>
            <person name="Henrissat B."/>
            <person name="Grigoriev I.V."/>
            <person name="Hibbett D.S."/>
            <person name="Martin F."/>
        </authorList>
    </citation>
    <scope>NUCLEOTIDE SEQUENCE [LARGE SCALE GENOMIC DNA]</scope>
    <source>
        <strain evidence="18">h7</strain>
    </source>
</reference>
<dbReference type="InterPro" id="IPR001469">
    <property type="entry name" value="ATP_synth_F1_dsu/esu"/>
</dbReference>
<dbReference type="STRING" id="686832.A0A0C3CME5"/>
<dbReference type="Gene3D" id="2.60.120.590">
    <property type="entry name" value="Alpha-ketoglutarate-dependent dioxygenase AlkB-like"/>
    <property type="match status" value="1"/>
</dbReference>
<keyword evidence="7" id="KW-0809">Transit peptide</keyword>
<dbReference type="OrthoDB" id="2163491at2759"/>
<evidence type="ECO:0000256" key="8">
    <source>
        <dbReference type="ARBA" id="ARBA00023065"/>
    </source>
</evidence>